<evidence type="ECO:0000259" key="6">
    <source>
        <dbReference type="Pfam" id="PF00294"/>
    </source>
</evidence>
<dbReference type="Gene3D" id="3.40.1190.20">
    <property type="match status" value="1"/>
</dbReference>
<evidence type="ECO:0000313" key="8">
    <source>
        <dbReference type="Proteomes" id="UP001213972"/>
    </source>
</evidence>
<dbReference type="CDD" id="cd01167">
    <property type="entry name" value="bac_FRK"/>
    <property type="match status" value="1"/>
</dbReference>
<evidence type="ECO:0000313" key="7">
    <source>
        <dbReference type="EMBL" id="WEK13597.1"/>
    </source>
</evidence>
<keyword evidence="5" id="KW-0067">ATP-binding</keyword>
<dbReference type="EMBL" id="CP119321">
    <property type="protein sequence ID" value="WEK13597.1"/>
    <property type="molecule type" value="Genomic_DNA"/>
</dbReference>
<dbReference type="PANTHER" id="PTHR43085:SF1">
    <property type="entry name" value="PSEUDOURIDINE KINASE-RELATED"/>
    <property type="match status" value="1"/>
</dbReference>
<name>A0AAJ6B3V2_9MICO</name>
<dbReference type="InterPro" id="IPR029056">
    <property type="entry name" value="Ribokinase-like"/>
</dbReference>
<evidence type="ECO:0000256" key="1">
    <source>
        <dbReference type="ARBA" id="ARBA00010688"/>
    </source>
</evidence>
<feature type="domain" description="Carbohydrate kinase PfkB" evidence="6">
    <location>
        <begin position="4"/>
        <end position="295"/>
    </location>
</feature>
<comment type="similarity">
    <text evidence="1">Belongs to the carbohydrate kinase PfkB family.</text>
</comment>
<gene>
    <name evidence="7" type="ORF">P0Y48_14235</name>
</gene>
<dbReference type="GO" id="GO:0016301">
    <property type="term" value="F:kinase activity"/>
    <property type="evidence" value="ECO:0007669"/>
    <property type="project" value="UniProtKB-KW"/>
</dbReference>
<dbReference type="Proteomes" id="UP001213972">
    <property type="component" value="Chromosome"/>
</dbReference>
<dbReference type="SUPFAM" id="SSF53613">
    <property type="entry name" value="Ribokinase-like"/>
    <property type="match status" value="1"/>
</dbReference>
<protein>
    <submittedName>
        <fullName evidence="7">Carbohydrate kinase</fullName>
    </submittedName>
</protein>
<dbReference type="AlphaFoldDB" id="A0AAJ6B3V2"/>
<dbReference type="PANTHER" id="PTHR43085">
    <property type="entry name" value="HEXOKINASE FAMILY MEMBER"/>
    <property type="match status" value="1"/>
</dbReference>
<sequence length="304" mass="31568">MNTRTLVIGEALIDIVHGHASEDDSAASTPDRELVGGSPANVAVGLARQGHDVHLLTRIGRDERGARIAEHVASSGAALTAASWTDAATSTARARLRADGSAEYEFDIDWTVGAPDLDGVDLVHTGSIALFLEPGAATVRDTLRRAAGSQRVTLDPNIRPALIGDHDTALQQFSEAARSADLVKLSDEDAAWLYPELLPEQVLSEIATLGPRIVVMTRGGEGALALGPGGVAEVSALPVDVVDTIGAGDAYMASLISSVLDDPQLFESKSALLRALRRAAVTAGLTVARAGANPPRRAEVDAAL</sequence>
<keyword evidence="2" id="KW-0808">Transferase</keyword>
<organism evidence="7 8">
    <name type="scientific">Candidatus Microbacterium phytovorans</name>
    <dbReference type="NCBI Taxonomy" id="3121374"/>
    <lineage>
        <taxon>Bacteria</taxon>
        <taxon>Bacillati</taxon>
        <taxon>Actinomycetota</taxon>
        <taxon>Actinomycetes</taxon>
        <taxon>Micrococcales</taxon>
        <taxon>Microbacteriaceae</taxon>
        <taxon>Microbacterium</taxon>
    </lineage>
</organism>
<evidence type="ECO:0000256" key="5">
    <source>
        <dbReference type="ARBA" id="ARBA00022840"/>
    </source>
</evidence>
<dbReference type="InterPro" id="IPR050306">
    <property type="entry name" value="PfkB_Carbo_kinase"/>
</dbReference>
<proteinExistence type="inferred from homology"/>
<dbReference type="GO" id="GO:0005524">
    <property type="term" value="F:ATP binding"/>
    <property type="evidence" value="ECO:0007669"/>
    <property type="project" value="UniProtKB-KW"/>
</dbReference>
<dbReference type="InterPro" id="IPR002173">
    <property type="entry name" value="Carboh/pur_kinase_PfkB_CS"/>
</dbReference>
<keyword evidence="4 7" id="KW-0418">Kinase</keyword>
<evidence type="ECO:0000256" key="2">
    <source>
        <dbReference type="ARBA" id="ARBA00022679"/>
    </source>
</evidence>
<reference evidence="7" key="1">
    <citation type="submission" date="2023-03" db="EMBL/GenBank/DDBJ databases">
        <title>Andean soil-derived lignocellulolytic bacterial consortium as a source of novel taxa and putative plastic-active enzymes.</title>
        <authorList>
            <person name="Diaz-Garcia L."/>
            <person name="Chuvochina M."/>
            <person name="Feuerriegel G."/>
            <person name="Bunk B."/>
            <person name="Sproer C."/>
            <person name="Streit W.R."/>
            <person name="Rodriguez L.M."/>
            <person name="Overmann J."/>
            <person name="Jimenez D.J."/>
        </authorList>
    </citation>
    <scope>NUCLEOTIDE SEQUENCE</scope>
    <source>
        <strain evidence="7">MAG 4610</strain>
    </source>
</reference>
<dbReference type="PROSITE" id="PS00583">
    <property type="entry name" value="PFKB_KINASES_1"/>
    <property type="match status" value="1"/>
</dbReference>
<dbReference type="Pfam" id="PF00294">
    <property type="entry name" value="PfkB"/>
    <property type="match status" value="1"/>
</dbReference>
<keyword evidence="3" id="KW-0547">Nucleotide-binding</keyword>
<evidence type="ECO:0000256" key="3">
    <source>
        <dbReference type="ARBA" id="ARBA00022741"/>
    </source>
</evidence>
<dbReference type="InterPro" id="IPR011611">
    <property type="entry name" value="PfkB_dom"/>
</dbReference>
<accession>A0AAJ6B3V2</accession>
<evidence type="ECO:0000256" key="4">
    <source>
        <dbReference type="ARBA" id="ARBA00022777"/>
    </source>
</evidence>